<dbReference type="InterPro" id="IPR013766">
    <property type="entry name" value="Thioredoxin_domain"/>
</dbReference>
<keyword evidence="3" id="KW-1185">Reference proteome</keyword>
<protein>
    <submittedName>
        <fullName evidence="2">Thioredoxin</fullName>
    </submittedName>
</protein>
<dbReference type="PATRIC" id="fig|1235279.3.peg.2462"/>
<evidence type="ECO:0000313" key="3">
    <source>
        <dbReference type="Proteomes" id="UP000011919"/>
    </source>
</evidence>
<dbReference type="EMBL" id="AOFT01000013">
    <property type="protein sequence ID" value="EMR05643.1"/>
    <property type="molecule type" value="Genomic_DNA"/>
</dbReference>
<feature type="domain" description="Thioredoxin" evidence="1">
    <location>
        <begin position="6"/>
        <end position="95"/>
    </location>
</feature>
<accession>M7NAM0</accession>
<proteinExistence type="predicted"/>
<comment type="caution">
    <text evidence="2">The sequence shown here is derived from an EMBL/GenBank/DDBJ whole genome shotgun (WGS) entry which is preliminary data.</text>
</comment>
<dbReference type="CDD" id="cd02947">
    <property type="entry name" value="TRX_family"/>
    <property type="match status" value="1"/>
</dbReference>
<evidence type="ECO:0000313" key="2">
    <source>
        <dbReference type="EMBL" id="EMR05643.1"/>
    </source>
</evidence>
<dbReference type="SUPFAM" id="SSF52833">
    <property type="entry name" value="Thioredoxin-like"/>
    <property type="match status" value="1"/>
</dbReference>
<dbReference type="STRING" id="1235279.C772_02465"/>
<dbReference type="Gene3D" id="3.40.30.10">
    <property type="entry name" value="Glutaredoxin"/>
    <property type="match status" value="1"/>
</dbReference>
<dbReference type="Proteomes" id="UP000011919">
    <property type="component" value="Unassembled WGS sequence"/>
</dbReference>
<name>M7NAM0_9BACL</name>
<sequence length="100" mass="11242">MVEEWNLQQFEEATKSPATAAFYLYTPLCGTCQVASKMMEVVEQLLPDVKLGKADLNYHEEVAAQFGVESVPCLLVSKEGQPVEKIYAFRSVPHLYEKLS</sequence>
<reference evidence="2 3" key="1">
    <citation type="journal article" date="2013" name="Genome Announc.">
        <title>Draft Genome Sequence of Bhargavaea cecembensis Strain DSE10T, Isolated from a Deep-Sea Sediment Sample Collected at a Depth of 5,904 m from the Chagos-Laccadive Ridge System in the Indian Ocean.</title>
        <authorList>
            <person name="Shivaji S."/>
            <person name="Ara S."/>
            <person name="Begum Z."/>
            <person name="Ruth M."/>
            <person name="Singh A."/>
            <person name="Kumar Pinnaka A."/>
        </authorList>
    </citation>
    <scope>NUCLEOTIDE SEQUENCE [LARGE SCALE GENOMIC DNA]</scope>
    <source>
        <strain evidence="2 3">DSE10</strain>
    </source>
</reference>
<dbReference type="eggNOG" id="COG0526">
    <property type="taxonomic scope" value="Bacteria"/>
</dbReference>
<evidence type="ECO:0000259" key="1">
    <source>
        <dbReference type="Pfam" id="PF00085"/>
    </source>
</evidence>
<dbReference type="Pfam" id="PF00085">
    <property type="entry name" value="Thioredoxin"/>
    <property type="match status" value="1"/>
</dbReference>
<gene>
    <name evidence="2" type="primary">trxA_3</name>
    <name evidence="2" type="ORF">C772_02465</name>
</gene>
<dbReference type="AlphaFoldDB" id="M7NAM0"/>
<dbReference type="InterPro" id="IPR036249">
    <property type="entry name" value="Thioredoxin-like_sf"/>
</dbReference>
<organism evidence="2 3">
    <name type="scientific">Bhargavaea cecembensis DSE10</name>
    <dbReference type="NCBI Taxonomy" id="1235279"/>
    <lineage>
        <taxon>Bacteria</taxon>
        <taxon>Bacillati</taxon>
        <taxon>Bacillota</taxon>
        <taxon>Bacilli</taxon>
        <taxon>Bacillales</taxon>
        <taxon>Caryophanaceae</taxon>
        <taxon>Bhargavaea</taxon>
    </lineage>
</organism>